<reference evidence="6 7" key="1">
    <citation type="submission" date="2023-03" db="EMBL/GenBank/DDBJ databases">
        <title>Paludisphaera mucosa sp. nov. a novel planctomycete from northern fen.</title>
        <authorList>
            <person name="Ivanova A."/>
        </authorList>
    </citation>
    <scope>NUCLEOTIDE SEQUENCE [LARGE SCALE GENOMIC DNA]</scope>
    <source>
        <strain evidence="6 7">Pla2</strain>
    </source>
</reference>
<dbReference type="SUPFAM" id="SSF50324">
    <property type="entry name" value="Inorganic pyrophosphatase"/>
    <property type="match status" value="1"/>
</dbReference>
<comment type="cofactor">
    <cofactor evidence="1">
        <name>Mg(2+)</name>
        <dbReference type="ChEBI" id="CHEBI:18420"/>
    </cofactor>
</comment>
<dbReference type="Proteomes" id="UP001216907">
    <property type="component" value="Unassembled WGS sequence"/>
</dbReference>
<evidence type="ECO:0000256" key="3">
    <source>
        <dbReference type="ARBA" id="ARBA00022723"/>
    </source>
</evidence>
<dbReference type="EC" id="3.6.1.1" evidence="2"/>
<dbReference type="Gene3D" id="3.90.80.10">
    <property type="entry name" value="Inorganic pyrophosphatase"/>
    <property type="match status" value="1"/>
</dbReference>
<dbReference type="PROSITE" id="PS00387">
    <property type="entry name" value="PPASE"/>
    <property type="match status" value="1"/>
</dbReference>
<dbReference type="InterPro" id="IPR036649">
    <property type="entry name" value="Pyrophosphatase_sf"/>
</dbReference>
<dbReference type="RefSeq" id="WP_277862287.1">
    <property type="nucleotide sequence ID" value="NZ_JARRAG010000002.1"/>
</dbReference>
<comment type="caution">
    <text evidence="6">The sequence shown here is derived from an EMBL/GenBank/DDBJ whole genome shotgun (WGS) entry which is preliminary data.</text>
</comment>
<evidence type="ECO:0000256" key="2">
    <source>
        <dbReference type="ARBA" id="ARBA00012146"/>
    </source>
</evidence>
<keyword evidence="3" id="KW-0479">Metal-binding</keyword>
<evidence type="ECO:0000256" key="5">
    <source>
        <dbReference type="ARBA" id="ARBA00022842"/>
    </source>
</evidence>
<name>A0ABT6FF21_9BACT</name>
<sequence length="182" mass="20030">MPLKPPFARLPAFDPESGDLNVIVDTPKGSRNKFEFDEERGLFKLGGVLPAGAVFPYDFGFVPATLGGDGDPIDVLILMDEPAFVGCLVESRLIGVIEAEQTEEGDTVRNDRLIAVSTRSRNHKDIREVAQFNQNLLAEIQHFFVSYNDSKGKRFEPLGLYGAERAGQLVEEGGARYRASRG</sequence>
<organism evidence="6 7">
    <name type="scientific">Paludisphaera mucosa</name>
    <dbReference type="NCBI Taxonomy" id="3030827"/>
    <lineage>
        <taxon>Bacteria</taxon>
        <taxon>Pseudomonadati</taxon>
        <taxon>Planctomycetota</taxon>
        <taxon>Planctomycetia</taxon>
        <taxon>Isosphaerales</taxon>
        <taxon>Isosphaeraceae</taxon>
        <taxon>Paludisphaera</taxon>
    </lineage>
</organism>
<keyword evidence="5" id="KW-0460">Magnesium</keyword>
<dbReference type="EMBL" id="JARRAG010000002">
    <property type="protein sequence ID" value="MDG3005980.1"/>
    <property type="molecule type" value="Genomic_DNA"/>
</dbReference>
<evidence type="ECO:0000313" key="7">
    <source>
        <dbReference type="Proteomes" id="UP001216907"/>
    </source>
</evidence>
<keyword evidence="4" id="KW-0378">Hydrolase</keyword>
<evidence type="ECO:0000256" key="4">
    <source>
        <dbReference type="ARBA" id="ARBA00022801"/>
    </source>
</evidence>
<accession>A0ABT6FF21</accession>
<dbReference type="PANTHER" id="PTHR10286">
    <property type="entry name" value="INORGANIC PYROPHOSPHATASE"/>
    <property type="match status" value="1"/>
</dbReference>
<evidence type="ECO:0000313" key="6">
    <source>
        <dbReference type="EMBL" id="MDG3005980.1"/>
    </source>
</evidence>
<keyword evidence="7" id="KW-1185">Reference proteome</keyword>
<gene>
    <name evidence="6" type="ORF">PZE19_19570</name>
</gene>
<protein>
    <recommendedName>
        <fullName evidence="2">inorganic diphosphatase</fullName>
        <ecNumber evidence="2">3.6.1.1</ecNumber>
    </recommendedName>
</protein>
<proteinExistence type="predicted"/>
<dbReference type="Pfam" id="PF00719">
    <property type="entry name" value="Pyrophosphatase"/>
    <property type="match status" value="1"/>
</dbReference>
<evidence type="ECO:0000256" key="1">
    <source>
        <dbReference type="ARBA" id="ARBA00001946"/>
    </source>
</evidence>
<dbReference type="InterPro" id="IPR008162">
    <property type="entry name" value="Pyrophosphatase"/>
</dbReference>